<reference evidence="2 3" key="1">
    <citation type="journal article" date="2010" name="Stand. Genomic Sci.">
        <title>Complete genome sequence of Haliangium ochraceum type strain (SMP-2).</title>
        <authorList>
            <consortium name="US DOE Joint Genome Institute (JGI-PGF)"/>
            <person name="Ivanova N."/>
            <person name="Daum C."/>
            <person name="Lang E."/>
            <person name="Abt B."/>
            <person name="Kopitz M."/>
            <person name="Saunders E."/>
            <person name="Lapidus A."/>
            <person name="Lucas S."/>
            <person name="Glavina Del Rio T."/>
            <person name="Nolan M."/>
            <person name="Tice H."/>
            <person name="Copeland A."/>
            <person name="Cheng J.F."/>
            <person name="Chen F."/>
            <person name="Bruce D."/>
            <person name="Goodwin L."/>
            <person name="Pitluck S."/>
            <person name="Mavromatis K."/>
            <person name="Pati A."/>
            <person name="Mikhailova N."/>
            <person name="Chen A."/>
            <person name="Palaniappan K."/>
            <person name="Land M."/>
            <person name="Hauser L."/>
            <person name="Chang Y.J."/>
            <person name="Jeffries C.D."/>
            <person name="Detter J.C."/>
            <person name="Brettin T."/>
            <person name="Rohde M."/>
            <person name="Goker M."/>
            <person name="Bristow J."/>
            <person name="Markowitz V."/>
            <person name="Eisen J.A."/>
            <person name="Hugenholtz P."/>
            <person name="Kyrpides N.C."/>
            <person name="Klenk H.P."/>
        </authorList>
    </citation>
    <scope>NUCLEOTIDE SEQUENCE [LARGE SCALE GENOMIC DNA]</scope>
    <source>
        <strain evidence="3">DSM 14365 / CIP 107738 / JCM 11303 / AJ 13395 / SMP-2</strain>
    </source>
</reference>
<dbReference type="Gene3D" id="1.10.3680.10">
    <property type="entry name" value="TerB-like"/>
    <property type="match status" value="1"/>
</dbReference>
<accession>D0LVK9</accession>
<protein>
    <recommendedName>
        <fullName evidence="1">Co-chaperone DjlA N-terminal domain-containing protein</fullName>
    </recommendedName>
</protein>
<dbReference type="HOGENOM" id="CLU_1738010_0_0_7"/>
<name>D0LVK9_HALO1</name>
<dbReference type="SUPFAM" id="SSF158682">
    <property type="entry name" value="TerB-like"/>
    <property type="match status" value="1"/>
</dbReference>
<dbReference type="eggNOG" id="COG3793">
    <property type="taxonomic scope" value="Bacteria"/>
</dbReference>
<dbReference type="InterPro" id="IPR029024">
    <property type="entry name" value="TerB-like"/>
</dbReference>
<dbReference type="Proteomes" id="UP000001880">
    <property type="component" value="Chromosome"/>
</dbReference>
<keyword evidence="3" id="KW-1185">Reference proteome</keyword>
<dbReference type="RefSeq" id="WP_012830162.1">
    <property type="nucleotide sequence ID" value="NC_013440.1"/>
</dbReference>
<evidence type="ECO:0000313" key="3">
    <source>
        <dbReference type="Proteomes" id="UP000001880"/>
    </source>
</evidence>
<dbReference type="Pfam" id="PF05099">
    <property type="entry name" value="TerB"/>
    <property type="match status" value="1"/>
</dbReference>
<dbReference type="STRING" id="502025.Hoch_5082"/>
<dbReference type="EMBL" id="CP001804">
    <property type="protein sequence ID" value="ACY17570.1"/>
    <property type="molecule type" value="Genomic_DNA"/>
</dbReference>
<feature type="domain" description="Co-chaperone DjlA N-terminal" evidence="1">
    <location>
        <begin position="19"/>
        <end position="120"/>
    </location>
</feature>
<sequence length="150" mass="16202">MKEFFPEIDIRDQEVDAIARGLYAVAHADGEVHPGELALIAEFYASCTSNPADFAALARASDIEAEDLAGLITRDEVRILFVKTALLMSHADGQYGEGEAACIEKFAAAMGMDKDAVAEIDSQVKDFLMSQLAHLSNVDALVEVAQELKL</sequence>
<gene>
    <name evidence="2" type="ordered locus">Hoch_5082</name>
</gene>
<dbReference type="KEGG" id="hoh:Hoch_5082"/>
<dbReference type="InterPro" id="IPR007791">
    <property type="entry name" value="DjlA_N"/>
</dbReference>
<dbReference type="OrthoDB" id="516441at2"/>
<dbReference type="AlphaFoldDB" id="D0LVK9"/>
<organism evidence="2 3">
    <name type="scientific">Haliangium ochraceum (strain DSM 14365 / JCM 11303 / SMP-2)</name>
    <dbReference type="NCBI Taxonomy" id="502025"/>
    <lineage>
        <taxon>Bacteria</taxon>
        <taxon>Pseudomonadati</taxon>
        <taxon>Myxococcota</taxon>
        <taxon>Polyangia</taxon>
        <taxon>Haliangiales</taxon>
        <taxon>Kofleriaceae</taxon>
        <taxon>Haliangium</taxon>
    </lineage>
</organism>
<proteinExistence type="predicted"/>
<evidence type="ECO:0000313" key="2">
    <source>
        <dbReference type="EMBL" id="ACY17570.1"/>
    </source>
</evidence>
<evidence type="ECO:0000259" key="1">
    <source>
        <dbReference type="Pfam" id="PF05099"/>
    </source>
</evidence>